<keyword evidence="4" id="KW-1185">Reference proteome</keyword>
<evidence type="ECO:0000313" key="3">
    <source>
        <dbReference type="EMBL" id="MDL2409154.1"/>
    </source>
</evidence>
<accession>A0ABT7KKJ2</accession>
<protein>
    <recommendedName>
        <fullName evidence="5">Non-canonical purine NTP pyrophosphatase</fullName>
    </recommendedName>
</protein>
<dbReference type="Proteomes" id="UP001172630">
    <property type="component" value="Unassembled WGS sequence"/>
</dbReference>
<proteinExistence type="predicted"/>
<dbReference type="SUPFAM" id="SSF52972">
    <property type="entry name" value="ITPase-like"/>
    <property type="match status" value="1"/>
</dbReference>
<reference evidence="3" key="1">
    <citation type="submission" date="2023-06" db="EMBL/GenBank/DDBJ databases">
        <title>Phylogenetic Diversity of Rhizobium strains.</title>
        <authorList>
            <person name="Moura F.T."/>
            <person name="Helene L.C.F."/>
            <person name="Hungria M."/>
        </authorList>
    </citation>
    <scope>NUCLEOTIDE SEQUENCE</scope>
    <source>
        <strain evidence="3">CCGE524</strain>
    </source>
</reference>
<keyword evidence="1" id="KW-0378">Hydrolase</keyword>
<evidence type="ECO:0000256" key="1">
    <source>
        <dbReference type="ARBA" id="ARBA00022801"/>
    </source>
</evidence>
<evidence type="ECO:0000313" key="4">
    <source>
        <dbReference type="Proteomes" id="UP001172630"/>
    </source>
</evidence>
<dbReference type="Gene3D" id="3.90.950.10">
    <property type="match status" value="1"/>
</dbReference>
<gene>
    <name evidence="3" type="ORF">PY650_26660</name>
</gene>
<dbReference type="RefSeq" id="WP_285882597.1">
    <property type="nucleotide sequence ID" value="NZ_JARFYN010000045.1"/>
</dbReference>
<comment type="caution">
    <text evidence="3">The sequence shown here is derived from an EMBL/GenBank/DDBJ whole genome shotgun (WGS) entry which is preliminary data.</text>
</comment>
<organism evidence="3 4">
    <name type="scientific">Rhizobium calliandrae</name>
    <dbReference type="NCBI Taxonomy" id="1312182"/>
    <lineage>
        <taxon>Bacteria</taxon>
        <taxon>Pseudomonadati</taxon>
        <taxon>Pseudomonadota</taxon>
        <taxon>Alphaproteobacteria</taxon>
        <taxon>Hyphomicrobiales</taxon>
        <taxon>Rhizobiaceae</taxon>
        <taxon>Rhizobium/Agrobacterium group</taxon>
        <taxon>Rhizobium</taxon>
    </lineage>
</organism>
<dbReference type="InterPro" id="IPR029001">
    <property type="entry name" value="ITPase-like_fam"/>
</dbReference>
<name>A0ABT7KKJ2_9HYPH</name>
<keyword evidence="2" id="KW-0546">Nucleotide metabolism</keyword>
<dbReference type="EMBL" id="JARFYN010000045">
    <property type="protein sequence ID" value="MDL2409154.1"/>
    <property type="molecule type" value="Genomic_DNA"/>
</dbReference>
<evidence type="ECO:0008006" key="5">
    <source>
        <dbReference type="Google" id="ProtNLM"/>
    </source>
</evidence>
<evidence type="ECO:0000256" key="2">
    <source>
        <dbReference type="ARBA" id="ARBA00023080"/>
    </source>
</evidence>
<sequence>MNVQIKHRLYKSNLISEVAVTYGAINPKKPLMKIRFLSKNPHKIAEATKILGPTGVEVIPVNLAIDELQSNDTEWIVRDKALRRSKNWAIRSSLNRPGFFEPSPWLFGRVDPGLLGHRQSGPHVRFLGPARTRA</sequence>